<keyword evidence="2" id="KW-0472">Membrane</keyword>
<proteinExistence type="predicted"/>
<dbReference type="AlphaFoldDB" id="A0A1G2NF32"/>
<organism evidence="3 4">
    <name type="scientific">Candidatus Taylorbacteria bacterium RIFCSPLOWO2_01_FULL_45_15b</name>
    <dbReference type="NCBI Taxonomy" id="1802319"/>
    <lineage>
        <taxon>Bacteria</taxon>
        <taxon>Candidatus Tayloriibacteriota</taxon>
    </lineage>
</organism>
<keyword evidence="2" id="KW-0812">Transmembrane</keyword>
<evidence type="ECO:0000256" key="1">
    <source>
        <dbReference type="SAM" id="MobiDB-lite"/>
    </source>
</evidence>
<evidence type="ECO:0000313" key="4">
    <source>
        <dbReference type="Proteomes" id="UP000176221"/>
    </source>
</evidence>
<dbReference type="Proteomes" id="UP000176221">
    <property type="component" value="Unassembled WGS sequence"/>
</dbReference>
<evidence type="ECO:0000313" key="3">
    <source>
        <dbReference type="EMBL" id="OHA33952.1"/>
    </source>
</evidence>
<feature type="compositionally biased region" description="Low complexity" evidence="1">
    <location>
        <begin position="99"/>
        <end position="115"/>
    </location>
</feature>
<feature type="compositionally biased region" description="Pro residues" evidence="1">
    <location>
        <begin position="74"/>
        <end position="87"/>
    </location>
</feature>
<gene>
    <name evidence="3" type="ORF">A2928_02440</name>
</gene>
<keyword evidence="2" id="KW-1133">Transmembrane helix</keyword>
<protein>
    <submittedName>
        <fullName evidence="3">Uncharacterized protein</fullName>
    </submittedName>
</protein>
<reference evidence="3 4" key="1">
    <citation type="journal article" date="2016" name="Nat. Commun.">
        <title>Thousands of microbial genomes shed light on interconnected biogeochemical processes in an aquifer system.</title>
        <authorList>
            <person name="Anantharaman K."/>
            <person name="Brown C.T."/>
            <person name="Hug L.A."/>
            <person name="Sharon I."/>
            <person name="Castelle C.J."/>
            <person name="Probst A.J."/>
            <person name="Thomas B.C."/>
            <person name="Singh A."/>
            <person name="Wilkins M.J."/>
            <person name="Karaoz U."/>
            <person name="Brodie E.L."/>
            <person name="Williams K.H."/>
            <person name="Hubbard S.S."/>
            <person name="Banfield J.F."/>
        </authorList>
    </citation>
    <scope>NUCLEOTIDE SEQUENCE [LARGE SCALE GENOMIC DNA]</scope>
</reference>
<feature type="region of interest" description="Disordered" evidence="1">
    <location>
        <begin position="70"/>
        <end position="115"/>
    </location>
</feature>
<dbReference type="EMBL" id="MHRX01000020">
    <property type="protein sequence ID" value="OHA33952.1"/>
    <property type="molecule type" value="Genomic_DNA"/>
</dbReference>
<feature type="transmembrane region" description="Helical" evidence="2">
    <location>
        <begin position="125"/>
        <end position="155"/>
    </location>
</feature>
<feature type="transmembrane region" description="Helical" evidence="2">
    <location>
        <begin position="12"/>
        <end position="32"/>
    </location>
</feature>
<sequence length="281" mass="30827">MNRTVKRTVKVFLGITAAVAAIGALGLLLRGLLLSDSVAVKSALYVLAVLMPTLFGLLAFLAWKRGKQSHQPAVPNPPSPPPSPNTQPAPGANPSTPSAPTAQARPGATTPATAGKPKKSFLVRVAIFFGWFFIVGLVLQLGFLILAMFTGTAWLEEPDAAQTKKMFCAFFEPYGATNFPYKDTGVWMPVTSFRDEDGQMDFNVQVDLMFYGRQKKIYTWNKDRSLRGKWRQTGLEYCGEFYLVPDPDGKGGYIGTETVLNDKKVPPTLEMPLKISYLQGR</sequence>
<comment type="caution">
    <text evidence="3">The sequence shown here is derived from an EMBL/GenBank/DDBJ whole genome shotgun (WGS) entry which is preliminary data.</text>
</comment>
<accession>A0A1G2NF32</accession>
<feature type="transmembrane region" description="Helical" evidence="2">
    <location>
        <begin position="44"/>
        <end position="63"/>
    </location>
</feature>
<name>A0A1G2NF32_9BACT</name>
<evidence type="ECO:0000256" key="2">
    <source>
        <dbReference type="SAM" id="Phobius"/>
    </source>
</evidence>